<dbReference type="Pfam" id="PF05255">
    <property type="entry name" value="UPF0220"/>
    <property type="match status" value="1"/>
</dbReference>
<reference evidence="6 7" key="1">
    <citation type="journal article" date="2017" name="Genome Biol. Evol.">
        <title>Phytophthora megakarya and P. palmivora, closely related causal agents of cacao black pod rot, underwent increases in genome sizes and gene numbers by different mechanisms.</title>
        <authorList>
            <person name="Ali S.S."/>
            <person name="Shao J."/>
            <person name="Lary D.J."/>
            <person name="Kronmiller B."/>
            <person name="Shen D."/>
            <person name="Strem M.D."/>
            <person name="Amoako-Attah I."/>
            <person name="Akrofi A.Y."/>
            <person name="Begoude B.A."/>
            <person name="Ten Hoopen G.M."/>
            <person name="Coulibaly K."/>
            <person name="Kebe B.I."/>
            <person name="Melnick R.L."/>
            <person name="Guiltinan M.J."/>
            <person name="Tyler B.M."/>
            <person name="Meinhardt L.W."/>
            <person name="Bailey B.A."/>
        </authorList>
    </citation>
    <scope>NUCLEOTIDE SEQUENCE [LARGE SCALE GENOMIC DNA]</scope>
    <source>
        <strain evidence="7">sbr112.9</strain>
    </source>
</reference>
<dbReference type="InterPro" id="IPR007919">
    <property type="entry name" value="UPF0220"/>
</dbReference>
<sequence>MGVHPGKAGSYTAGLLVGFEWWVLADGATSAAHHNSQIPFDFVKYLPGVVSTIAIFLWNLSYNTAVLQGEHGRLGDAVGGRMLRLWFVGGDKSSCDQRIIRIISLTI</sequence>
<dbReference type="AlphaFoldDB" id="A0A2P4X551"/>
<evidence type="ECO:0000256" key="2">
    <source>
        <dbReference type="ARBA" id="ARBA00005335"/>
    </source>
</evidence>
<evidence type="ECO:0000256" key="1">
    <source>
        <dbReference type="ARBA" id="ARBA00004141"/>
    </source>
</evidence>
<evidence type="ECO:0000256" key="5">
    <source>
        <dbReference type="ARBA" id="ARBA00023136"/>
    </source>
</evidence>
<keyword evidence="7" id="KW-1185">Reference proteome</keyword>
<evidence type="ECO:0000256" key="4">
    <source>
        <dbReference type="ARBA" id="ARBA00022989"/>
    </source>
</evidence>
<comment type="caution">
    <text evidence="6">The sequence shown here is derived from an EMBL/GenBank/DDBJ whole genome shotgun (WGS) entry which is preliminary data.</text>
</comment>
<protein>
    <submittedName>
        <fullName evidence="6">Vacuolar targeting-like protein</fullName>
    </submittedName>
</protein>
<dbReference type="Proteomes" id="UP000237271">
    <property type="component" value="Unassembled WGS sequence"/>
</dbReference>
<keyword evidence="5" id="KW-0472">Membrane</keyword>
<comment type="subcellular location">
    <subcellularLocation>
        <location evidence="1">Membrane</location>
        <topology evidence="1">Multi-pass membrane protein</topology>
    </subcellularLocation>
</comment>
<gene>
    <name evidence="6" type="ORF">PHPALM_30432</name>
</gene>
<organism evidence="6 7">
    <name type="scientific">Phytophthora palmivora</name>
    <dbReference type="NCBI Taxonomy" id="4796"/>
    <lineage>
        <taxon>Eukaryota</taxon>
        <taxon>Sar</taxon>
        <taxon>Stramenopiles</taxon>
        <taxon>Oomycota</taxon>
        <taxon>Peronosporomycetes</taxon>
        <taxon>Peronosporales</taxon>
        <taxon>Peronosporaceae</taxon>
        <taxon>Phytophthora</taxon>
    </lineage>
</organism>
<keyword evidence="3" id="KW-0812">Transmembrane</keyword>
<name>A0A2P4X551_9STRA</name>
<keyword evidence="4" id="KW-1133">Transmembrane helix</keyword>
<dbReference type="OrthoDB" id="268928at2759"/>
<evidence type="ECO:0000313" key="6">
    <source>
        <dbReference type="EMBL" id="POM60681.1"/>
    </source>
</evidence>
<accession>A0A2P4X551</accession>
<evidence type="ECO:0000256" key="3">
    <source>
        <dbReference type="ARBA" id="ARBA00022692"/>
    </source>
</evidence>
<proteinExistence type="inferred from homology"/>
<comment type="similarity">
    <text evidence="2">Belongs to the UPF0220 family.</text>
</comment>
<dbReference type="EMBL" id="NCKW01016839">
    <property type="protein sequence ID" value="POM60681.1"/>
    <property type="molecule type" value="Genomic_DNA"/>
</dbReference>
<evidence type="ECO:0000313" key="7">
    <source>
        <dbReference type="Proteomes" id="UP000237271"/>
    </source>
</evidence>
<dbReference type="GO" id="GO:0016020">
    <property type="term" value="C:membrane"/>
    <property type="evidence" value="ECO:0007669"/>
    <property type="project" value="UniProtKB-SubCell"/>
</dbReference>